<dbReference type="InterPro" id="IPR033749">
    <property type="entry name" value="Polyprenyl_synt_CS"/>
</dbReference>
<sequence length="310" mass="35174">MPTSTSLPLTKEYAFSSGFDATEKDVAAVFQPLIYLESNPGKGTRSLMINALNVWLNVLPDQLESIIKVVDLLHHGSLLIDDIQDSSELRRGKPCAHLIFGVPLTIAAAHGSLGCASQELHSLEHRHPYLRDKHISLIMTEEIQRLTFGQGLDIFWRDNFQCPTEEEYIKMIKNSSLETGSLFRDFVRLGDIMSVYFQIRDDYMNLTSSEYTNAKGFAEDLTEGKFSFPVIHSINADKSNKLVLEALESRPKTPTQKRRTLDYITNETKSLEYTRKVMSDLEGELRFEIGLLGDSLAFEDMVERLHVIHT</sequence>
<dbReference type="GO" id="GO:0008299">
    <property type="term" value="P:isoprenoid biosynthetic process"/>
    <property type="evidence" value="ECO:0007669"/>
    <property type="project" value="InterPro"/>
</dbReference>
<evidence type="ECO:0000256" key="11">
    <source>
        <dbReference type="RuleBase" id="RU004466"/>
    </source>
</evidence>
<evidence type="ECO:0000256" key="10">
    <source>
        <dbReference type="ARBA" id="ARBA00033096"/>
    </source>
</evidence>
<dbReference type="PANTHER" id="PTHR12001">
    <property type="entry name" value="GERANYLGERANYL PYROPHOSPHATE SYNTHASE"/>
    <property type="match status" value="1"/>
</dbReference>
<dbReference type="Pfam" id="PF00348">
    <property type="entry name" value="polyprenyl_synt"/>
    <property type="match status" value="1"/>
</dbReference>
<evidence type="ECO:0000256" key="3">
    <source>
        <dbReference type="ARBA" id="ARBA00022723"/>
    </source>
</evidence>
<dbReference type="GO" id="GO:0046872">
    <property type="term" value="F:metal ion binding"/>
    <property type="evidence" value="ECO:0007669"/>
    <property type="project" value="UniProtKB-KW"/>
</dbReference>
<evidence type="ECO:0000256" key="2">
    <source>
        <dbReference type="ARBA" id="ARBA00006706"/>
    </source>
</evidence>
<keyword evidence="13" id="KW-1185">Reference proteome</keyword>
<evidence type="ECO:0000256" key="7">
    <source>
        <dbReference type="ARBA" id="ARBA00032424"/>
    </source>
</evidence>
<evidence type="ECO:0000256" key="1">
    <source>
        <dbReference type="ARBA" id="ARBA00001946"/>
    </source>
</evidence>
<comment type="similarity">
    <text evidence="2 11">Belongs to the FPP/GGPP synthase family.</text>
</comment>
<proteinExistence type="inferred from homology"/>
<reference evidence="12" key="1">
    <citation type="submission" date="2021-10" db="EMBL/GenBank/DDBJ databases">
        <title>De novo Genome Assembly of Clathrus columnatus (Basidiomycota, Fungi) Using Illumina and Nanopore Sequence Data.</title>
        <authorList>
            <person name="Ogiso-Tanaka E."/>
            <person name="Itagaki H."/>
            <person name="Hosoya T."/>
            <person name="Hosaka K."/>
        </authorList>
    </citation>
    <scope>NUCLEOTIDE SEQUENCE</scope>
    <source>
        <strain evidence="12">MO-923</strain>
    </source>
</reference>
<dbReference type="InterPro" id="IPR008949">
    <property type="entry name" value="Isoprenoid_synthase_dom_sf"/>
</dbReference>
<keyword evidence="11" id="KW-0808">Transferase</keyword>
<evidence type="ECO:0000313" key="12">
    <source>
        <dbReference type="EMBL" id="GJJ06736.1"/>
    </source>
</evidence>
<dbReference type="InterPro" id="IPR000092">
    <property type="entry name" value="Polyprenyl_synt"/>
</dbReference>
<dbReference type="Proteomes" id="UP001050691">
    <property type="component" value="Unassembled WGS sequence"/>
</dbReference>
<evidence type="ECO:0000256" key="5">
    <source>
        <dbReference type="ARBA" id="ARBA00032052"/>
    </source>
</evidence>
<evidence type="ECO:0000256" key="6">
    <source>
        <dbReference type="ARBA" id="ARBA00032380"/>
    </source>
</evidence>
<name>A0AAV4ZXD5_9AGAM</name>
<dbReference type="GO" id="GO:0004659">
    <property type="term" value="F:prenyltransferase activity"/>
    <property type="evidence" value="ECO:0007669"/>
    <property type="project" value="InterPro"/>
</dbReference>
<keyword evidence="4" id="KW-0460">Magnesium</keyword>
<evidence type="ECO:0000313" key="13">
    <source>
        <dbReference type="Proteomes" id="UP001050691"/>
    </source>
</evidence>
<protein>
    <recommendedName>
        <fullName evidence="9">(2E,6E)-farnesyl diphosphate synthase</fullName>
    </recommendedName>
    <alternativeName>
        <fullName evidence="8">Dimethylallyltranstransferase</fullName>
    </alternativeName>
    <alternativeName>
        <fullName evidence="7">Farnesyl diphosphate synthase</fullName>
    </alternativeName>
    <alternativeName>
        <fullName evidence="5">Farnesyltranstransferase</fullName>
    </alternativeName>
    <alternativeName>
        <fullName evidence="10">Geranylgeranyl diphosphate synthase</fullName>
    </alternativeName>
    <alternativeName>
        <fullName evidence="6">Geranyltranstransferase</fullName>
    </alternativeName>
</protein>
<accession>A0AAV4ZXD5</accession>
<evidence type="ECO:0000256" key="9">
    <source>
        <dbReference type="ARBA" id="ARBA00032873"/>
    </source>
</evidence>
<dbReference type="Gene3D" id="1.10.600.10">
    <property type="entry name" value="Farnesyl Diphosphate Synthase"/>
    <property type="match status" value="1"/>
</dbReference>
<evidence type="ECO:0000256" key="4">
    <source>
        <dbReference type="ARBA" id="ARBA00022842"/>
    </source>
</evidence>
<gene>
    <name evidence="12" type="ORF">Clacol_000932</name>
</gene>
<organism evidence="12 13">
    <name type="scientific">Clathrus columnatus</name>
    <dbReference type="NCBI Taxonomy" id="1419009"/>
    <lineage>
        <taxon>Eukaryota</taxon>
        <taxon>Fungi</taxon>
        <taxon>Dikarya</taxon>
        <taxon>Basidiomycota</taxon>
        <taxon>Agaricomycotina</taxon>
        <taxon>Agaricomycetes</taxon>
        <taxon>Phallomycetidae</taxon>
        <taxon>Phallales</taxon>
        <taxon>Clathraceae</taxon>
        <taxon>Clathrus</taxon>
    </lineage>
</organism>
<dbReference type="PANTHER" id="PTHR12001:SF44">
    <property type="entry name" value="GERANYLGERANYL PYROPHOSPHATE SYNTHASE"/>
    <property type="match status" value="1"/>
</dbReference>
<dbReference type="PROSITE" id="PS00723">
    <property type="entry name" value="POLYPRENYL_SYNTHASE_1"/>
    <property type="match status" value="1"/>
</dbReference>
<dbReference type="SUPFAM" id="SSF48576">
    <property type="entry name" value="Terpenoid synthases"/>
    <property type="match status" value="1"/>
</dbReference>
<dbReference type="AlphaFoldDB" id="A0AAV4ZXD5"/>
<evidence type="ECO:0000256" key="8">
    <source>
        <dbReference type="ARBA" id="ARBA00032448"/>
    </source>
</evidence>
<dbReference type="EMBL" id="BPWL01000001">
    <property type="protein sequence ID" value="GJJ06736.1"/>
    <property type="molecule type" value="Genomic_DNA"/>
</dbReference>
<keyword evidence="3" id="KW-0479">Metal-binding</keyword>
<comment type="cofactor">
    <cofactor evidence="1">
        <name>Mg(2+)</name>
        <dbReference type="ChEBI" id="CHEBI:18420"/>
    </cofactor>
</comment>
<comment type="caution">
    <text evidence="12">The sequence shown here is derived from an EMBL/GenBank/DDBJ whole genome shotgun (WGS) entry which is preliminary data.</text>
</comment>